<dbReference type="InterPro" id="IPR050869">
    <property type="entry name" value="H3K4_H4K5_MeTrfase"/>
</dbReference>
<dbReference type="AlphaFoldDB" id="A0A5J4V2Y9"/>
<dbReference type="InterPro" id="IPR001214">
    <property type="entry name" value="SET_dom"/>
</dbReference>
<organism evidence="8 9">
    <name type="scientific">Streblomastix strix</name>
    <dbReference type="NCBI Taxonomy" id="222440"/>
    <lineage>
        <taxon>Eukaryota</taxon>
        <taxon>Metamonada</taxon>
        <taxon>Preaxostyla</taxon>
        <taxon>Oxymonadida</taxon>
        <taxon>Streblomastigidae</taxon>
        <taxon>Streblomastix</taxon>
    </lineage>
</organism>
<evidence type="ECO:0000256" key="4">
    <source>
        <dbReference type="PROSITE-ProRule" id="PRU00134"/>
    </source>
</evidence>
<dbReference type="Pfam" id="PF01753">
    <property type="entry name" value="zf-MYND"/>
    <property type="match status" value="1"/>
</dbReference>
<dbReference type="PROSITE" id="PS01360">
    <property type="entry name" value="ZF_MYND_1"/>
    <property type="match status" value="1"/>
</dbReference>
<protein>
    <recommendedName>
        <fullName evidence="10">SET domain-containing protein</fullName>
    </recommendedName>
</protein>
<dbReference type="Gene3D" id="6.10.140.2220">
    <property type="match status" value="1"/>
</dbReference>
<evidence type="ECO:0000313" key="8">
    <source>
        <dbReference type="EMBL" id="KAA6376813.1"/>
    </source>
</evidence>
<feature type="non-terminal residue" evidence="8">
    <location>
        <position position="467"/>
    </location>
</feature>
<dbReference type="PROSITE" id="PS50865">
    <property type="entry name" value="ZF_MYND_2"/>
    <property type="match status" value="1"/>
</dbReference>
<dbReference type="InterPro" id="IPR046341">
    <property type="entry name" value="SET_dom_sf"/>
</dbReference>
<proteinExistence type="predicted"/>
<evidence type="ECO:0000256" key="1">
    <source>
        <dbReference type="ARBA" id="ARBA00022723"/>
    </source>
</evidence>
<evidence type="ECO:0000256" key="3">
    <source>
        <dbReference type="ARBA" id="ARBA00022833"/>
    </source>
</evidence>
<keyword evidence="3" id="KW-0862">Zinc</keyword>
<name>A0A5J4V2Y9_9EUKA</name>
<dbReference type="PROSITE" id="PS50280">
    <property type="entry name" value="SET"/>
    <property type="match status" value="1"/>
</dbReference>
<dbReference type="Pfam" id="PF00856">
    <property type="entry name" value="SET"/>
    <property type="match status" value="1"/>
</dbReference>
<dbReference type="Gene3D" id="2.170.270.10">
    <property type="entry name" value="SET domain"/>
    <property type="match status" value="1"/>
</dbReference>
<keyword evidence="2 4" id="KW-0863">Zinc-finger</keyword>
<feature type="region of interest" description="Disordered" evidence="5">
    <location>
        <begin position="248"/>
        <end position="279"/>
    </location>
</feature>
<dbReference type="SUPFAM" id="SSF144232">
    <property type="entry name" value="HIT/MYND zinc finger-like"/>
    <property type="match status" value="1"/>
</dbReference>
<dbReference type="Proteomes" id="UP000324800">
    <property type="component" value="Unassembled WGS sequence"/>
</dbReference>
<gene>
    <name evidence="8" type="ORF">EZS28_027662</name>
</gene>
<dbReference type="PANTHER" id="PTHR12197">
    <property type="entry name" value="HISTONE-LYSINE N-METHYLTRANSFERASE SMYD"/>
    <property type="match status" value="1"/>
</dbReference>
<keyword evidence="1" id="KW-0479">Metal-binding</keyword>
<dbReference type="InterPro" id="IPR002893">
    <property type="entry name" value="Znf_MYND"/>
</dbReference>
<reference evidence="8 9" key="1">
    <citation type="submission" date="2019-03" db="EMBL/GenBank/DDBJ databases">
        <title>Single cell metagenomics reveals metabolic interactions within the superorganism composed of flagellate Streblomastix strix and complex community of Bacteroidetes bacteria on its surface.</title>
        <authorList>
            <person name="Treitli S.C."/>
            <person name="Kolisko M."/>
            <person name="Husnik F."/>
            <person name="Keeling P."/>
            <person name="Hampl V."/>
        </authorList>
    </citation>
    <scope>NUCLEOTIDE SEQUENCE [LARGE SCALE GENOMIC DNA]</scope>
    <source>
        <strain evidence="8">ST1C</strain>
    </source>
</reference>
<dbReference type="GO" id="GO:0008270">
    <property type="term" value="F:zinc ion binding"/>
    <property type="evidence" value="ECO:0007669"/>
    <property type="project" value="UniProtKB-KW"/>
</dbReference>
<feature type="compositionally biased region" description="Acidic residues" evidence="5">
    <location>
        <begin position="249"/>
        <end position="270"/>
    </location>
</feature>
<evidence type="ECO:0000259" key="6">
    <source>
        <dbReference type="PROSITE" id="PS50280"/>
    </source>
</evidence>
<feature type="domain" description="SET" evidence="6">
    <location>
        <begin position="2"/>
        <end position="409"/>
    </location>
</feature>
<evidence type="ECO:0000256" key="5">
    <source>
        <dbReference type="SAM" id="MobiDB-lite"/>
    </source>
</evidence>
<comment type="caution">
    <text evidence="8">The sequence shown here is derived from an EMBL/GenBank/DDBJ whole genome shotgun (WGS) entry which is preliminary data.</text>
</comment>
<evidence type="ECO:0000313" key="9">
    <source>
        <dbReference type="Proteomes" id="UP000324800"/>
    </source>
</evidence>
<dbReference type="EMBL" id="SNRW01010265">
    <property type="protein sequence ID" value="KAA6376813.1"/>
    <property type="molecule type" value="Genomic_DNA"/>
</dbReference>
<dbReference type="SUPFAM" id="SSF82199">
    <property type="entry name" value="SET domain"/>
    <property type="match status" value="1"/>
</dbReference>
<dbReference type="OrthoDB" id="265717at2759"/>
<dbReference type="SMART" id="SM00317">
    <property type="entry name" value="SET"/>
    <property type="match status" value="1"/>
</dbReference>
<evidence type="ECO:0000259" key="7">
    <source>
        <dbReference type="PROSITE" id="PS50865"/>
    </source>
</evidence>
<sequence>MALFSLAETSTKGRVVVATGPLNANEIVLKEHPIGIALYPAARERFCANCTNKLPLQGRVQCAGCQKLFYCNYKCRDADMLAHLYECRAYKDLDESYLEDSDSMFLLRLISIFGHNDEFASQKYDDCFPSIQPFDSFTPIQKIFDLVGHESNRASDYVKNQRPIIRKALSLLNYSEIYQVFENVIKYQAHKNRCMICGNNRAPLHGQARHCCLKQPKQWIKNWVGTEQKKQELINEIKQDWLIRKEKEDQEEEQEIEQEDEEEEEEELEDDNKMKKDDNNESLLDKLKKKEEQEQQKQEQKQKRLKEKEERLNKLRIQRESEFNDEQPPIPRQCIISTLIPILGEAQSIADCNAHTIFRDTGFGMYHLGSMFNHSCAPNCAFCHDCNGRIIVISLRPIRSSEELTVDYSELCISTDRRQQELKSSYHFLCRCPRCVRGMMKKYGGGIRMSGWGALNLRKQGIVTSLM</sequence>
<dbReference type="CDD" id="cd20071">
    <property type="entry name" value="SET_SMYD"/>
    <property type="match status" value="1"/>
</dbReference>
<feature type="domain" description="MYND-type" evidence="7">
    <location>
        <begin position="47"/>
        <end position="87"/>
    </location>
</feature>
<evidence type="ECO:0008006" key="10">
    <source>
        <dbReference type="Google" id="ProtNLM"/>
    </source>
</evidence>
<accession>A0A5J4V2Y9</accession>
<evidence type="ECO:0000256" key="2">
    <source>
        <dbReference type="ARBA" id="ARBA00022771"/>
    </source>
</evidence>